<dbReference type="AlphaFoldDB" id="A0A3M6QI03"/>
<gene>
    <name evidence="2" type="ORF">EBQ25_00330</name>
</gene>
<evidence type="ECO:0000313" key="2">
    <source>
        <dbReference type="EMBL" id="RMX02716.1"/>
    </source>
</evidence>
<sequence>MLALNSLILFAVALYINAVFYVDRERSLAFCLFFGLACAAALASLALWLAALFAREPRQSRLTHALLHSYLTMLSALIGVGITTIPFKL</sequence>
<keyword evidence="3" id="KW-1185">Reference proteome</keyword>
<comment type="caution">
    <text evidence="2">The sequence shown here is derived from an EMBL/GenBank/DDBJ whole genome shotgun (WGS) entry which is preliminary data.</text>
</comment>
<keyword evidence="1" id="KW-1133">Transmembrane helix</keyword>
<keyword evidence="1" id="KW-0812">Transmembrane</keyword>
<accession>A0A3M6QI03</accession>
<proteinExistence type="predicted"/>
<name>A0A3M6QI03_9BURK</name>
<evidence type="ECO:0000256" key="1">
    <source>
        <dbReference type="SAM" id="Phobius"/>
    </source>
</evidence>
<organism evidence="2 3">
    <name type="scientific">Allofranklinella schreckenbergeri</name>
    <dbReference type="NCBI Taxonomy" id="1076744"/>
    <lineage>
        <taxon>Bacteria</taxon>
        <taxon>Pseudomonadati</taxon>
        <taxon>Pseudomonadota</taxon>
        <taxon>Betaproteobacteria</taxon>
        <taxon>Burkholderiales</taxon>
        <taxon>Comamonadaceae</taxon>
        <taxon>Allofranklinella</taxon>
    </lineage>
</organism>
<keyword evidence="1" id="KW-0472">Membrane</keyword>
<reference evidence="2 3" key="1">
    <citation type="submission" date="2018-10" db="EMBL/GenBank/DDBJ databases">
        <title>Comamonadaceae CDC group NO-1 genome sequencing and assembly.</title>
        <authorList>
            <person name="Bernier A.-M."/>
            <person name="Bernard K."/>
        </authorList>
    </citation>
    <scope>NUCLEOTIDE SEQUENCE [LARGE SCALE GENOMIC DNA]</scope>
    <source>
        <strain evidence="2 3">NML161473</strain>
    </source>
</reference>
<protein>
    <submittedName>
        <fullName evidence="2">Uncharacterized protein</fullName>
    </submittedName>
</protein>
<evidence type="ECO:0000313" key="3">
    <source>
        <dbReference type="Proteomes" id="UP000267035"/>
    </source>
</evidence>
<feature type="transmembrane region" description="Helical" evidence="1">
    <location>
        <begin position="28"/>
        <end position="53"/>
    </location>
</feature>
<dbReference type="EMBL" id="RDQL01000001">
    <property type="protein sequence ID" value="RMX02716.1"/>
    <property type="molecule type" value="Genomic_DNA"/>
</dbReference>
<feature type="transmembrane region" description="Helical" evidence="1">
    <location>
        <begin position="65"/>
        <end position="87"/>
    </location>
</feature>
<dbReference type="Proteomes" id="UP000267035">
    <property type="component" value="Unassembled WGS sequence"/>
</dbReference>